<dbReference type="AlphaFoldDB" id="A0A2U3N318"/>
<reference evidence="2" key="1">
    <citation type="submission" date="2018-03" db="EMBL/GenBank/DDBJ databases">
        <authorList>
            <person name="Blom J."/>
        </authorList>
    </citation>
    <scope>NUCLEOTIDE SEQUENCE [LARGE SCALE GENOMIC DNA]</scope>
    <source>
        <strain evidence="2">KPC-SM-21</strain>
    </source>
</reference>
<accession>A0A2U3N318</accession>
<dbReference type="InParanoid" id="A0A2U3N318"/>
<dbReference type="Pfam" id="PF10004">
    <property type="entry name" value="DUF2247"/>
    <property type="match status" value="1"/>
</dbReference>
<name>A0A2U3N318_9GAMM</name>
<sequence>MNFSINIPIKILSIFKLTWAELYWAYQKEWLKHETILLYAEMNLSEKSLYFENELDLVLCGEKIWLGDFDKKIEALSRFDAELNTDKWLYIVVYYCYQKFDTEDLPEIIEKIYEEFQYCEELMHCISYMPALESDQKNKEYIAANFQETIKFKIEEYLVKYQDQFMEQKL</sequence>
<dbReference type="InterPro" id="IPR016630">
    <property type="entry name" value="UCP015278"/>
</dbReference>
<proteinExistence type="predicted"/>
<evidence type="ECO:0000313" key="1">
    <source>
        <dbReference type="EMBL" id="SPL72052.1"/>
    </source>
</evidence>
<dbReference type="Proteomes" id="UP000245974">
    <property type="component" value="Unassembled WGS sequence"/>
</dbReference>
<organism evidence="1 2">
    <name type="scientific">Acinetobacter stercoris</name>
    <dbReference type="NCBI Taxonomy" id="2126983"/>
    <lineage>
        <taxon>Bacteria</taxon>
        <taxon>Pseudomonadati</taxon>
        <taxon>Pseudomonadota</taxon>
        <taxon>Gammaproteobacteria</taxon>
        <taxon>Moraxellales</taxon>
        <taxon>Moraxellaceae</taxon>
        <taxon>Acinetobacter</taxon>
    </lineage>
</organism>
<dbReference type="EMBL" id="OOGT01000209">
    <property type="protein sequence ID" value="SPL72052.1"/>
    <property type="molecule type" value="Genomic_DNA"/>
</dbReference>
<keyword evidence="2" id="KW-1185">Reference proteome</keyword>
<dbReference type="RefSeq" id="WP_121975461.1">
    <property type="nucleotide sequence ID" value="NZ_OOGT01000209.1"/>
</dbReference>
<dbReference type="OrthoDB" id="2882291at2"/>
<protein>
    <recommendedName>
        <fullName evidence="3">DUF2247 family protein</fullName>
    </recommendedName>
</protein>
<evidence type="ECO:0000313" key="2">
    <source>
        <dbReference type="Proteomes" id="UP000245974"/>
    </source>
</evidence>
<gene>
    <name evidence="1" type="ORF">KPC_3230</name>
</gene>
<evidence type="ECO:0008006" key="3">
    <source>
        <dbReference type="Google" id="ProtNLM"/>
    </source>
</evidence>